<organism evidence="1 2">
    <name type="scientific">Caerostris darwini</name>
    <dbReference type="NCBI Taxonomy" id="1538125"/>
    <lineage>
        <taxon>Eukaryota</taxon>
        <taxon>Metazoa</taxon>
        <taxon>Ecdysozoa</taxon>
        <taxon>Arthropoda</taxon>
        <taxon>Chelicerata</taxon>
        <taxon>Arachnida</taxon>
        <taxon>Araneae</taxon>
        <taxon>Araneomorphae</taxon>
        <taxon>Entelegynae</taxon>
        <taxon>Araneoidea</taxon>
        <taxon>Araneidae</taxon>
        <taxon>Caerostris</taxon>
    </lineage>
</organism>
<dbReference type="Proteomes" id="UP001054837">
    <property type="component" value="Unassembled WGS sequence"/>
</dbReference>
<evidence type="ECO:0000313" key="2">
    <source>
        <dbReference type="Proteomes" id="UP001054837"/>
    </source>
</evidence>
<keyword evidence="2" id="KW-1185">Reference proteome</keyword>
<comment type="caution">
    <text evidence="1">The sequence shown here is derived from an EMBL/GenBank/DDBJ whole genome shotgun (WGS) entry which is preliminary data.</text>
</comment>
<reference evidence="1 2" key="1">
    <citation type="submission" date="2021-06" db="EMBL/GenBank/DDBJ databases">
        <title>Caerostris darwini draft genome.</title>
        <authorList>
            <person name="Kono N."/>
            <person name="Arakawa K."/>
        </authorList>
    </citation>
    <scope>NUCLEOTIDE SEQUENCE [LARGE SCALE GENOMIC DNA]</scope>
</reference>
<evidence type="ECO:0000313" key="1">
    <source>
        <dbReference type="EMBL" id="GIY35977.1"/>
    </source>
</evidence>
<accession>A0AAV4SR92</accession>
<dbReference type="EMBL" id="BPLQ01008216">
    <property type="protein sequence ID" value="GIY35977.1"/>
    <property type="molecule type" value="Genomic_DNA"/>
</dbReference>
<evidence type="ECO:0008006" key="3">
    <source>
        <dbReference type="Google" id="ProtNLM"/>
    </source>
</evidence>
<dbReference type="AlphaFoldDB" id="A0AAV4SR92"/>
<sequence>MLVQETEIFRVLSTIVAFDWISGYLRLGSSSSRVKSLFTLKEEATLMLRPLFAPKILTARFREGSASCSLEGCHLGLVIMIIPYFFCWYHA</sequence>
<proteinExistence type="predicted"/>
<name>A0AAV4SR92_9ARAC</name>
<gene>
    <name evidence="1" type="ORF">CDAR_382961</name>
</gene>
<protein>
    <recommendedName>
        <fullName evidence="3">Maturase K</fullName>
    </recommendedName>
</protein>